<evidence type="ECO:0000256" key="1">
    <source>
        <dbReference type="SAM" id="MobiDB-lite"/>
    </source>
</evidence>
<protein>
    <submittedName>
        <fullName evidence="2">Uncharacterized protein</fullName>
    </submittedName>
</protein>
<evidence type="ECO:0000313" key="3">
    <source>
        <dbReference type="Proteomes" id="UP001153069"/>
    </source>
</evidence>
<name>A0A9N8H4X9_9STRA</name>
<comment type="caution">
    <text evidence="2">The sequence shown here is derived from an EMBL/GenBank/DDBJ whole genome shotgun (WGS) entry which is preliminary data.</text>
</comment>
<evidence type="ECO:0000313" key="2">
    <source>
        <dbReference type="EMBL" id="CAB9501011.1"/>
    </source>
</evidence>
<gene>
    <name evidence="2" type="ORF">SEMRO_97_G050200.1</name>
</gene>
<keyword evidence="3" id="KW-1185">Reference proteome</keyword>
<proteinExistence type="predicted"/>
<dbReference type="AlphaFoldDB" id="A0A9N8H4X9"/>
<sequence length="287" mass="30376">MGSNSNDSNSDDNEYIMVDTTPLSFDFEEETTLCDDEDYDYCDDAISEGIQSECLNLTEDMILEEAEKPSIQYILDEAHRSASQLVSMDTEPADTENGGAAVPGILESSASDASGFSASAPGQNTTKVDIPMEITTQERPKEETPIQTESDGPKPTTTVKTKTTLTLTLSNATALMASNKSDPAESDAQVGGRMSNKKRRKKMKLMKKAAAAAMAAAALSEASSGAVVKHSTPPSPSSSRTSSGKSSPKASSSRYNKKRVANIAVACATETLSSYKAELAGSSKKVR</sequence>
<feature type="region of interest" description="Disordered" evidence="1">
    <location>
        <begin position="134"/>
        <end position="164"/>
    </location>
</feature>
<feature type="compositionally biased region" description="Low complexity" evidence="1">
    <location>
        <begin position="208"/>
        <end position="219"/>
    </location>
</feature>
<feature type="compositionally biased region" description="Low complexity" evidence="1">
    <location>
        <begin position="237"/>
        <end position="254"/>
    </location>
</feature>
<organism evidence="2 3">
    <name type="scientific">Seminavis robusta</name>
    <dbReference type="NCBI Taxonomy" id="568900"/>
    <lineage>
        <taxon>Eukaryota</taxon>
        <taxon>Sar</taxon>
        <taxon>Stramenopiles</taxon>
        <taxon>Ochrophyta</taxon>
        <taxon>Bacillariophyta</taxon>
        <taxon>Bacillariophyceae</taxon>
        <taxon>Bacillariophycidae</taxon>
        <taxon>Naviculales</taxon>
        <taxon>Naviculaceae</taxon>
        <taxon>Seminavis</taxon>
    </lineage>
</organism>
<reference evidence="2" key="1">
    <citation type="submission" date="2020-06" db="EMBL/GenBank/DDBJ databases">
        <authorList>
            <consortium name="Plant Systems Biology data submission"/>
        </authorList>
    </citation>
    <scope>NUCLEOTIDE SEQUENCE</scope>
    <source>
        <strain evidence="2">D6</strain>
    </source>
</reference>
<feature type="region of interest" description="Disordered" evidence="1">
    <location>
        <begin position="177"/>
        <end position="256"/>
    </location>
</feature>
<dbReference type="EMBL" id="CAICTM010000096">
    <property type="protein sequence ID" value="CAB9501011.1"/>
    <property type="molecule type" value="Genomic_DNA"/>
</dbReference>
<feature type="compositionally biased region" description="Basic residues" evidence="1">
    <location>
        <begin position="195"/>
        <end position="207"/>
    </location>
</feature>
<accession>A0A9N8H4X9</accession>
<dbReference type="Proteomes" id="UP001153069">
    <property type="component" value="Unassembled WGS sequence"/>
</dbReference>
<feature type="compositionally biased region" description="Low complexity" evidence="1">
    <location>
        <begin position="153"/>
        <end position="164"/>
    </location>
</feature>